<reference evidence="2" key="1">
    <citation type="submission" date="2023-06" db="EMBL/GenBank/DDBJ databases">
        <title>Genome-scale phylogeny and comparative genomics of the fungal order Sordariales.</title>
        <authorList>
            <consortium name="Lawrence Berkeley National Laboratory"/>
            <person name="Hensen N."/>
            <person name="Bonometti L."/>
            <person name="Westerberg I."/>
            <person name="Brannstrom I.O."/>
            <person name="Guillou S."/>
            <person name="Cros-Aarteil S."/>
            <person name="Calhoun S."/>
            <person name="Haridas S."/>
            <person name="Kuo A."/>
            <person name="Mondo S."/>
            <person name="Pangilinan J."/>
            <person name="Riley R."/>
            <person name="Labutti K."/>
            <person name="Andreopoulos B."/>
            <person name="Lipzen A."/>
            <person name="Chen C."/>
            <person name="Yanf M."/>
            <person name="Daum C."/>
            <person name="Ng V."/>
            <person name="Clum A."/>
            <person name="Steindorff A."/>
            <person name="Ohm R."/>
            <person name="Martin F."/>
            <person name="Silar P."/>
            <person name="Natvig D."/>
            <person name="Lalanne C."/>
            <person name="Gautier V."/>
            <person name="Ament-Velasquez S.L."/>
            <person name="Kruys A."/>
            <person name="Hutchinson M.I."/>
            <person name="Powell A.J."/>
            <person name="Barry K."/>
            <person name="Miller A.N."/>
            <person name="Grigoriev I.V."/>
            <person name="Debuchy R."/>
            <person name="Gladieux P."/>
            <person name="Thoren M.H."/>
            <person name="Johannesson H."/>
        </authorList>
    </citation>
    <scope>NUCLEOTIDE SEQUENCE</scope>
    <source>
        <strain evidence="2">CBS 606.72</strain>
    </source>
</reference>
<sequence length="514" mass="56398">MIRGGIWQKQKRPSLCVARWCQRCLATSASRGYVSPGGWGSGPAFAKPAFAPPVTSSGSELLPHEIAARERAARLLEREEQKRAWDKPVQPALKGSPSRRFKPVTRVPLTGPGAGFSRPPQELPHTEAKPAMPKKLPAKGEPAEFQVPPWARPEEPQLRPPIPGLIISKNAPLPRDGIGRGAGIPTESQQASRQSTVLASGGVARTRIVSQRTKTALPSRPGPKAPPALEPSTWGSGQAFAQPMFAPSSSLDTLLPQEREARDCAARLVENQKPTKRALESVTGAPTELPFRDFEPKARAVRTAQAIPDLRAVPEKPDLPFQDFEPKVRRLRATRAKTELPLRKFFEKEPGQTSTLQRRAPSRPAADGEEWGQLRRKPESTRRVDMSLNADPLEFWEAAKEKYPSGLPEMRPGIDNHDDPWAKMEAAIYKNTTTPVAKPPTPFFDTSAVKPQRQARHPETYESEWNSSVWDSVEAEVGESEPQSGWAVRHQIASQDPTLAWPDESGGQGASSTG</sequence>
<evidence type="ECO:0000313" key="3">
    <source>
        <dbReference type="Proteomes" id="UP001175000"/>
    </source>
</evidence>
<evidence type="ECO:0000256" key="1">
    <source>
        <dbReference type="SAM" id="MobiDB-lite"/>
    </source>
</evidence>
<protein>
    <submittedName>
        <fullName evidence="2">Uncharacterized protein</fullName>
    </submittedName>
</protein>
<gene>
    <name evidence="2" type="ORF">B0T14DRAFT_548739</name>
</gene>
<dbReference type="Proteomes" id="UP001175000">
    <property type="component" value="Unassembled WGS sequence"/>
</dbReference>
<feature type="compositionally biased region" description="Basic and acidic residues" evidence="1">
    <location>
        <begin position="372"/>
        <end position="385"/>
    </location>
</feature>
<feature type="non-terminal residue" evidence="2">
    <location>
        <position position="514"/>
    </location>
</feature>
<feature type="compositionally biased region" description="Pro residues" evidence="1">
    <location>
        <begin position="220"/>
        <end position="229"/>
    </location>
</feature>
<feature type="region of interest" description="Disordered" evidence="1">
    <location>
        <begin position="165"/>
        <end position="243"/>
    </location>
</feature>
<evidence type="ECO:0000313" key="2">
    <source>
        <dbReference type="EMBL" id="KAK0611604.1"/>
    </source>
</evidence>
<name>A0AA39W4H4_9PEZI</name>
<feature type="region of interest" description="Disordered" evidence="1">
    <location>
        <begin position="275"/>
        <end position="294"/>
    </location>
</feature>
<feature type="region of interest" description="Disordered" evidence="1">
    <location>
        <begin position="344"/>
        <end position="386"/>
    </location>
</feature>
<feature type="region of interest" description="Disordered" evidence="1">
    <location>
        <begin position="433"/>
        <end position="514"/>
    </location>
</feature>
<accession>A0AA39W4H4</accession>
<feature type="region of interest" description="Disordered" evidence="1">
    <location>
        <begin position="81"/>
        <end position="142"/>
    </location>
</feature>
<proteinExistence type="predicted"/>
<feature type="compositionally biased region" description="Polar residues" evidence="1">
    <location>
        <begin position="186"/>
        <end position="198"/>
    </location>
</feature>
<dbReference type="AlphaFoldDB" id="A0AA39W4H4"/>
<comment type="caution">
    <text evidence="2">The sequence shown here is derived from an EMBL/GenBank/DDBJ whole genome shotgun (WGS) entry which is preliminary data.</text>
</comment>
<dbReference type="EMBL" id="JAULSU010000007">
    <property type="protein sequence ID" value="KAK0611604.1"/>
    <property type="molecule type" value="Genomic_DNA"/>
</dbReference>
<keyword evidence="3" id="KW-1185">Reference proteome</keyword>
<organism evidence="2 3">
    <name type="scientific">Immersiella caudata</name>
    <dbReference type="NCBI Taxonomy" id="314043"/>
    <lineage>
        <taxon>Eukaryota</taxon>
        <taxon>Fungi</taxon>
        <taxon>Dikarya</taxon>
        <taxon>Ascomycota</taxon>
        <taxon>Pezizomycotina</taxon>
        <taxon>Sordariomycetes</taxon>
        <taxon>Sordariomycetidae</taxon>
        <taxon>Sordariales</taxon>
        <taxon>Lasiosphaeriaceae</taxon>
        <taxon>Immersiella</taxon>
    </lineage>
</organism>